<dbReference type="AlphaFoldDB" id="A0A5B1CKF0"/>
<evidence type="ECO:0000313" key="3">
    <source>
        <dbReference type="Proteomes" id="UP000322699"/>
    </source>
</evidence>
<proteinExistence type="predicted"/>
<gene>
    <name evidence="2" type="ORF">LF1_42420</name>
</gene>
<dbReference type="Proteomes" id="UP000322699">
    <property type="component" value="Unassembled WGS sequence"/>
</dbReference>
<comment type="caution">
    <text evidence="2">The sequence shown here is derived from an EMBL/GenBank/DDBJ whole genome shotgun (WGS) entry which is preliminary data.</text>
</comment>
<dbReference type="PROSITE" id="PS51257">
    <property type="entry name" value="PROKAR_LIPOPROTEIN"/>
    <property type="match status" value="1"/>
</dbReference>
<sequence>MKISNKKKTTLGFTFTVSTFTVSIFAGLLSCGVANAVKPSIKTVSDKPLSVEFIGKVEFAGDDVDLSGLADGLEDQSPSNRLGGFSAIEYTGKGNRFAVLADRGAGDGAVSFPCRMQFVDLQIKREGKTIQADWIETVLLKAIDGVQLDGSNTTAIVDRSQTRDQPWHAMDPEGIRRWGNGWLISDEYGPNIGSFNIDGQLETQWQLPTSRTRCKMSEAELLDKDSSKNQAIGCYDNKGLEGLAVTPSGSTVWASYQSSLLQDGELVGGRCRGDFTRWIAFDRDGKRTAEVAYPMASRKSGISELLALDENRMLVLERDGKTGKKAKVKRIYLADLRNASEISKVDSLPLSQSDNLKQSDPIKPVSKRLLIDLMDLENELGDAATAEKPEGLTWGPPLEDGRRTLWVCWDNDFDPSRKSYIACFAIN</sequence>
<reference evidence="2 3" key="1">
    <citation type="submission" date="2019-08" db="EMBL/GenBank/DDBJ databases">
        <title>Deep-cultivation of Planctomycetes and their phenomic and genomic characterization uncovers novel biology.</title>
        <authorList>
            <person name="Wiegand S."/>
            <person name="Jogler M."/>
            <person name="Boedeker C."/>
            <person name="Pinto D."/>
            <person name="Vollmers J."/>
            <person name="Rivas-Marin E."/>
            <person name="Kohn T."/>
            <person name="Peeters S.H."/>
            <person name="Heuer A."/>
            <person name="Rast P."/>
            <person name="Oberbeckmann S."/>
            <person name="Bunk B."/>
            <person name="Jeske O."/>
            <person name="Meyerdierks A."/>
            <person name="Storesund J.E."/>
            <person name="Kallscheuer N."/>
            <person name="Luecker S."/>
            <person name="Lage O.M."/>
            <person name="Pohl T."/>
            <person name="Merkel B.J."/>
            <person name="Hornburger P."/>
            <person name="Mueller R.-W."/>
            <person name="Bruemmer F."/>
            <person name="Labrenz M."/>
            <person name="Spormann A.M."/>
            <person name="Op Den Camp H."/>
            <person name="Overmann J."/>
            <person name="Amann R."/>
            <person name="Jetten M.S.M."/>
            <person name="Mascher T."/>
            <person name="Medema M.H."/>
            <person name="Devos D.P."/>
            <person name="Kaster A.-K."/>
            <person name="Ovreas L."/>
            <person name="Rohde M."/>
            <person name="Galperin M.Y."/>
            <person name="Jogler C."/>
        </authorList>
    </citation>
    <scope>NUCLEOTIDE SEQUENCE [LARGE SCALE GENOMIC DNA]</scope>
    <source>
        <strain evidence="2 3">LF1</strain>
    </source>
</reference>
<accession>A0A5B1CKF0</accession>
<dbReference type="InterPro" id="IPR027372">
    <property type="entry name" value="Phytase-like_dom"/>
</dbReference>
<dbReference type="RefSeq" id="WP_084422874.1">
    <property type="nucleotide sequence ID" value="NZ_LWSK01000108.1"/>
</dbReference>
<evidence type="ECO:0000313" key="2">
    <source>
        <dbReference type="EMBL" id="KAA1261687.1"/>
    </source>
</evidence>
<dbReference type="PANTHER" id="PTHR37957">
    <property type="entry name" value="BLR7070 PROTEIN"/>
    <property type="match status" value="1"/>
</dbReference>
<dbReference type="EMBL" id="VRLW01000001">
    <property type="protein sequence ID" value="KAA1261687.1"/>
    <property type="molecule type" value="Genomic_DNA"/>
</dbReference>
<keyword evidence="3" id="KW-1185">Reference proteome</keyword>
<dbReference type="OrthoDB" id="9803927at2"/>
<dbReference type="PANTHER" id="PTHR37957:SF1">
    <property type="entry name" value="PHYTASE-LIKE DOMAIN-CONTAINING PROTEIN"/>
    <property type="match status" value="1"/>
</dbReference>
<organism evidence="2 3">
    <name type="scientific">Rubripirellula obstinata</name>
    <dbReference type="NCBI Taxonomy" id="406547"/>
    <lineage>
        <taxon>Bacteria</taxon>
        <taxon>Pseudomonadati</taxon>
        <taxon>Planctomycetota</taxon>
        <taxon>Planctomycetia</taxon>
        <taxon>Pirellulales</taxon>
        <taxon>Pirellulaceae</taxon>
        <taxon>Rubripirellula</taxon>
    </lineage>
</organism>
<protein>
    <recommendedName>
        <fullName evidence="1">Phytase-like domain-containing protein</fullName>
    </recommendedName>
</protein>
<evidence type="ECO:0000259" key="1">
    <source>
        <dbReference type="Pfam" id="PF13449"/>
    </source>
</evidence>
<name>A0A5B1CKF0_9BACT</name>
<feature type="domain" description="Phytase-like" evidence="1">
    <location>
        <begin position="81"/>
        <end position="413"/>
    </location>
</feature>
<dbReference type="Pfam" id="PF13449">
    <property type="entry name" value="Phytase-like"/>
    <property type="match status" value="1"/>
</dbReference>